<feature type="transmembrane region" description="Helical" evidence="5">
    <location>
        <begin position="576"/>
        <end position="602"/>
    </location>
</feature>
<gene>
    <name evidence="6" type="ORF">APLA_LOCUS10398</name>
</gene>
<comment type="subcellular location">
    <subcellularLocation>
        <location evidence="1">Membrane</location>
    </subcellularLocation>
</comment>
<proteinExistence type="predicted"/>
<dbReference type="InterPro" id="IPR020894">
    <property type="entry name" value="Cadherin_CS"/>
</dbReference>
<evidence type="ECO:0000256" key="1">
    <source>
        <dbReference type="ARBA" id="ARBA00004370"/>
    </source>
</evidence>
<sequence length="752" mass="83152">MTLIIIIVYEKVGASTAIVIALPAGSQAGNDVSFERLFYQGTIQLSTVQHETIIISNYDGVNVLPYGQYASLFVASIIDGEVIIRAANEILTLPDEVTRVVLELHAGDARAVLLLTVIESEVPVLPIVTFGSDVYVLSVEAKQTGLIGMVLATAENKEDVTYSLNINDEHLLARISINQQGELHLFAPANSGVYEFQVIATTVRSLATGTAKVHMTVQVISIEDDRIYVPPLIILNRNEEEPHNSLVPLPPGAEGCQFTLNNRWPLNQGWLYVDENGLHTTSIDREHESIAFMPLSQIQVELILTCDSDNVSLKKRSKRSSWLKPYDYNANTWILTESIPYNPRRSLVNLIVEDINDNYPIFVGKENEPIPVGYPVYDLEERILPRSLAELQATDADIGENAALMYWSPEEALAVSPTTGFVHVRTGAQLQNNQNLTVYATDRRGNGLTGNLQILVKLLSADNIAVVTVGNAFLDNETSILTELSTAIGYELRVLRSDVISDTQNQNMISRNTLEMSASGASLLLYVYGLVDGEPVSVNRLTEDINENAAVASVINILSLEDHLVPVEIIVPERDIGFFVATIVLGVLLVLIIALTTILLCLKRRKTKDYDEFSDKKSLTSRTDSIDQVSKPETPKSRLNIEELKKSEQRLQDRLNTPIETVSVETITPKKETSIDDIADLLSPESNIPIVIQSVDKLKDAEETDDDEFGEKVGARRKSVVTFNENVEKIIHLQNDTDSVDSTSVGYEVFKL</sequence>
<accession>A0A8S1AEW1</accession>
<keyword evidence="2 5" id="KW-0812">Transmembrane</keyword>
<dbReference type="EMBL" id="CADEBD010000314">
    <property type="protein sequence ID" value="CAB3243495.1"/>
    <property type="molecule type" value="Genomic_DNA"/>
</dbReference>
<dbReference type="GO" id="GO:0005509">
    <property type="term" value="F:calcium ion binding"/>
    <property type="evidence" value="ECO:0007669"/>
    <property type="project" value="InterPro"/>
</dbReference>
<dbReference type="Proteomes" id="UP000494256">
    <property type="component" value="Unassembled WGS sequence"/>
</dbReference>
<keyword evidence="3 5" id="KW-1133">Transmembrane helix</keyword>
<dbReference type="Gene3D" id="2.60.40.60">
    <property type="entry name" value="Cadherins"/>
    <property type="match status" value="1"/>
</dbReference>
<evidence type="ECO:0000313" key="7">
    <source>
        <dbReference type="Proteomes" id="UP000494256"/>
    </source>
</evidence>
<organism evidence="6 7">
    <name type="scientific">Arctia plantaginis</name>
    <name type="common">Wood tiger moth</name>
    <name type="synonym">Phalaena plantaginis</name>
    <dbReference type="NCBI Taxonomy" id="874455"/>
    <lineage>
        <taxon>Eukaryota</taxon>
        <taxon>Metazoa</taxon>
        <taxon>Ecdysozoa</taxon>
        <taxon>Arthropoda</taxon>
        <taxon>Hexapoda</taxon>
        <taxon>Insecta</taxon>
        <taxon>Pterygota</taxon>
        <taxon>Neoptera</taxon>
        <taxon>Endopterygota</taxon>
        <taxon>Lepidoptera</taxon>
        <taxon>Glossata</taxon>
        <taxon>Ditrysia</taxon>
        <taxon>Noctuoidea</taxon>
        <taxon>Erebidae</taxon>
        <taxon>Arctiinae</taxon>
        <taxon>Arctia</taxon>
    </lineage>
</organism>
<dbReference type="PROSITE" id="PS00232">
    <property type="entry name" value="CADHERIN_1"/>
    <property type="match status" value="1"/>
</dbReference>
<evidence type="ECO:0008006" key="8">
    <source>
        <dbReference type="Google" id="ProtNLM"/>
    </source>
</evidence>
<evidence type="ECO:0000256" key="4">
    <source>
        <dbReference type="ARBA" id="ARBA00023136"/>
    </source>
</evidence>
<evidence type="ECO:0000256" key="2">
    <source>
        <dbReference type="ARBA" id="ARBA00022692"/>
    </source>
</evidence>
<dbReference type="CDD" id="cd11304">
    <property type="entry name" value="Cadherin_repeat"/>
    <property type="match status" value="1"/>
</dbReference>
<name>A0A8S1AEW1_ARCPL</name>
<dbReference type="GO" id="GO:0005886">
    <property type="term" value="C:plasma membrane"/>
    <property type="evidence" value="ECO:0007669"/>
    <property type="project" value="UniProtKB-SubCell"/>
</dbReference>
<dbReference type="GO" id="GO:0007155">
    <property type="term" value="P:cell adhesion"/>
    <property type="evidence" value="ECO:0007669"/>
    <property type="project" value="UniProtKB-KW"/>
</dbReference>
<evidence type="ECO:0000313" key="6">
    <source>
        <dbReference type="EMBL" id="CAB3243495.1"/>
    </source>
</evidence>
<dbReference type="OrthoDB" id="1743261at2759"/>
<comment type="caution">
    <text evidence="6">The sequence shown here is derived from an EMBL/GenBank/DDBJ whole genome shotgun (WGS) entry which is preliminary data.</text>
</comment>
<evidence type="ECO:0000256" key="3">
    <source>
        <dbReference type="ARBA" id="ARBA00022989"/>
    </source>
</evidence>
<dbReference type="AlphaFoldDB" id="A0A8S1AEW1"/>
<evidence type="ECO:0000256" key="5">
    <source>
        <dbReference type="SAM" id="Phobius"/>
    </source>
</evidence>
<protein>
    <recommendedName>
        <fullName evidence="8">Cadherin domain-containing protein</fullName>
    </recommendedName>
</protein>
<dbReference type="SUPFAM" id="SSF49313">
    <property type="entry name" value="Cadherin-like"/>
    <property type="match status" value="1"/>
</dbReference>
<keyword evidence="4 5" id="KW-0472">Membrane</keyword>
<dbReference type="PANTHER" id="PTHR24026">
    <property type="entry name" value="FAT ATYPICAL CADHERIN-RELATED"/>
    <property type="match status" value="1"/>
</dbReference>
<dbReference type="PANTHER" id="PTHR24026:SF126">
    <property type="entry name" value="PROTOCADHERIN FAT 4"/>
    <property type="match status" value="1"/>
</dbReference>
<dbReference type="InterPro" id="IPR015919">
    <property type="entry name" value="Cadherin-like_sf"/>
</dbReference>
<reference evidence="6 7" key="1">
    <citation type="submission" date="2020-04" db="EMBL/GenBank/DDBJ databases">
        <authorList>
            <person name="Wallbank WR R."/>
            <person name="Pardo Diaz C."/>
            <person name="Kozak K."/>
            <person name="Martin S."/>
            <person name="Jiggins C."/>
            <person name="Moest M."/>
            <person name="Warren A I."/>
            <person name="Byers J.R.P. K."/>
            <person name="Montejo-Kovacevich G."/>
            <person name="Yen C E."/>
        </authorList>
    </citation>
    <scope>NUCLEOTIDE SEQUENCE [LARGE SCALE GENOMIC DNA]</scope>
</reference>